<feature type="compositionally biased region" description="Basic and acidic residues" evidence="9">
    <location>
        <begin position="547"/>
        <end position="562"/>
    </location>
</feature>
<accession>A0A150H913</accession>
<evidence type="ECO:0000256" key="4">
    <source>
        <dbReference type="ARBA" id="ARBA00022475"/>
    </source>
</evidence>
<keyword evidence="3 8" id="KW-0813">Transport</keyword>
<keyword evidence="7 8" id="KW-0472">Membrane</keyword>
<keyword evidence="8" id="KW-0769">Symport</keyword>
<evidence type="ECO:0000256" key="8">
    <source>
        <dbReference type="RuleBase" id="RU363064"/>
    </source>
</evidence>
<evidence type="ECO:0000256" key="3">
    <source>
        <dbReference type="ARBA" id="ARBA00022448"/>
    </source>
</evidence>
<feature type="transmembrane region" description="Helical" evidence="8">
    <location>
        <begin position="58"/>
        <end position="78"/>
    </location>
</feature>
<evidence type="ECO:0000256" key="5">
    <source>
        <dbReference type="ARBA" id="ARBA00022692"/>
    </source>
</evidence>
<dbReference type="Proteomes" id="UP000243589">
    <property type="component" value="Unassembled WGS sequence"/>
</dbReference>
<evidence type="ECO:0000256" key="6">
    <source>
        <dbReference type="ARBA" id="ARBA00022989"/>
    </source>
</evidence>
<dbReference type="NCBIfam" id="TIGR00835">
    <property type="entry name" value="agcS"/>
    <property type="match status" value="1"/>
</dbReference>
<evidence type="ECO:0000313" key="11">
    <source>
        <dbReference type="Proteomes" id="UP000243589"/>
    </source>
</evidence>
<keyword evidence="11" id="KW-1185">Reference proteome</keyword>
<keyword evidence="4 8" id="KW-1003">Cell membrane</keyword>
<gene>
    <name evidence="10" type="primary">alsT_2</name>
    <name evidence="10" type="ORF">Bravens_01177</name>
</gene>
<evidence type="ECO:0000256" key="7">
    <source>
        <dbReference type="ARBA" id="ARBA00023136"/>
    </source>
</evidence>
<organism evidence="10 11">
    <name type="scientific">Brevibacterium ravenspurgense</name>
    <dbReference type="NCBI Taxonomy" id="479117"/>
    <lineage>
        <taxon>Bacteria</taxon>
        <taxon>Bacillati</taxon>
        <taxon>Actinomycetota</taxon>
        <taxon>Actinomycetes</taxon>
        <taxon>Micrococcales</taxon>
        <taxon>Brevibacteriaceae</taxon>
        <taxon>Brevibacterium</taxon>
    </lineage>
</organism>
<feature type="transmembrane region" description="Helical" evidence="8">
    <location>
        <begin position="194"/>
        <end position="214"/>
    </location>
</feature>
<protein>
    <submittedName>
        <fullName evidence="10">Amino-acid carrier protein AlsT</fullName>
    </submittedName>
</protein>
<evidence type="ECO:0000256" key="1">
    <source>
        <dbReference type="ARBA" id="ARBA00004651"/>
    </source>
</evidence>
<dbReference type="Pfam" id="PF01235">
    <property type="entry name" value="Na_Ala_symp"/>
    <property type="match status" value="1"/>
</dbReference>
<dbReference type="Gene3D" id="1.20.1740.10">
    <property type="entry name" value="Amino acid/polyamine transporter I"/>
    <property type="match status" value="1"/>
</dbReference>
<dbReference type="PANTHER" id="PTHR30330">
    <property type="entry name" value="AGSS FAMILY TRANSPORTER, SODIUM-ALANINE"/>
    <property type="match status" value="1"/>
</dbReference>
<feature type="transmembrane region" description="Helical" evidence="8">
    <location>
        <begin position="434"/>
        <end position="455"/>
    </location>
</feature>
<dbReference type="EMBL" id="LQQC01000010">
    <property type="protein sequence ID" value="KXZ58140.1"/>
    <property type="molecule type" value="Genomic_DNA"/>
</dbReference>
<comment type="caution">
    <text evidence="10">The sequence shown here is derived from an EMBL/GenBank/DDBJ whole genome shotgun (WGS) entry which is preliminary data.</text>
</comment>
<sequence>MYPNFGEIMISGSRPDFLAQEGSSLESVDATIQSILGPFSDWLNKVVFYAPSVGGVEIPLIVVWLMAGAIFLTVYFRFQPFTGLKYSYKVVQGRLTRKTDPGQVSSFQALATELSGTVGLGNIAGVAVAITIGGPGAVLWIIIFGFLAMTMKMVEATLGVKYREVDDKGEVIGGPMYYLRNGLREKGMPGFGSFLGYFYAIATLVGVFGAGNLFQANQVAMLVQNATGGEESFFAGRLWIIGLIMAILAGIVILGGISRIAQWTSAITPLMGVMYVACVLIILVINVQYLPGAVGAIFTGAFTGEGVTGGIVGVAIVGIQRALFSNVGGVGTAGMAHAAVKTRHPATEGFTALWEPFVDSVVICTLTGLAITVTGVYQGDASGDGIVLTTEAFATVTSWFPIFVTVAAVLFGFSTVLSYAYYGEVAIGFLTKKSRAAVLAFHIVWILAVVIGSAMTLESVVGISDATLFIMAFPNLLGIYFLARRAKKEIWVYRARVKAGTLDEIPEDLQVGLRDHEPTQQQIDEEYARLKAEREEQSRVRKAFRKITADRREGREDKHTKL</sequence>
<keyword evidence="5 8" id="KW-0812">Transmembrane</keyword>
<feature type="transmembrane region" description="Helical" evidence="8">
    <location>
        <begin position="234"/>
        <end position="257"/>
    </location>
</feature>
<feature type="transmembrane region" description="Helical" evidence="8">
    <location>
        <begin position="399"/>
        <end position="422"/>
    </location>
</feature>
<dbReference type="InterPro" id="IPR001463">
    <property type="entry name" value="Na/Ala_symport"/>
</dbReference>
<feature type="transmembrane region" description="Helical" evidence="8">
    <location>
        <begin position="296"/>
        <end position="319"/>
    </location>
</feature>
<evidence type="ECO:0000256" key="9">
    <source>
        <dbReference type="SAM" id="MobiDB-lite"/>
    </source>
</evidence>
<reference evidence="10 11" key="1">
    <citation type="submission" date="2016-01" db="EMBL/GenBank/DDBJ databases">
        <title>Use of Whole Genome Sequencing to ascertain that Brevibacterium massiliense (Roux, Raoult 2009) is a later heterotypic synonym of Brevibacterium ravenspurgense (Mages 2008).</title>
        <authorList>
            <person name="Bernier A.-M."/>
            <person name="Burdz T."/>
            <person name="Huynh C."/>
            <person name="Pachecho A.L."/>
            <person name="Wiebe D."/>
            <person name="Bonner C."/>
            <person name="Bernard K."/>
        </authorList>
    </citation>
    <scope>NUCLEOTIDE SEQUENCE [LARGE SCALE GENOMIC DNA]</scope>
    <source>
        <strain evidence="10 11">CCUG56047</strain>
    </source>
</reference>
<dbReference type="PANTHER" id="PTHR30330:SF3">
    <property type="entry name" value="TRANSCRIPTIONAL REGULATOR, LRP FAMILY"/>
    <property type="match status" value="1"/>
</dbReference>
<feature type="region of interest" description="Disordered" evidence="9">
    <location>
        <begin position="534"/>
        <end position="562"/>
    </location>
</feature>
<dbReference type="PRINTS" id="PR00175">
    <property type="entry name" value="NAALASMPORT"/>
</dbReference>
<proteinExistence type="inferred from homology"/>
<dbReference type="PATRIC" id="fig|479117.4.peg.1173"/>
<feature type="transmembrane region" description="Helical" evidence="8">
    <location>
        <begin position="269"/>
        <end position="290"/>
    </location>
</feature>
<keyword evidence="6 8" id="KW-1133">Transmembrane helix</keyword>
<evidence type="ECO:0000256" key="2">
    <source>
        <dbReference type="ARBA" id="ARBA00009261"/>
    </source>
</evidence>
<feature type="transmembrane region" description="Helical" evidence="8">
    <location>
        <begin position="357"/>
        <end position="379"/>
    </location>
</feature>
<feature type="transmembrane region" description="Helical" evidence="8">
    <location>
        <begin position="123"/>
        <end position="148"/>
    </location>
</feature>
<feature type="transmembrane region" description="Helical" evidence="8">
    <location>
        <begin position="461"/>
        <end position="483"/>
    </location>
</feature>
<dbReference type="AlphaFoldDB" id="A0A150H913"/>
<evidence type="ECO:0000313" key="10">
    <source>
        <dbReference type="EMBL" id="KXZ58140.1"/>
    </source>
</evidence>
<comment type="subcellular location">
    <subcellularLocation>
        <location evidence="1 8">Cell membrane</location>
        <topology evidence="1 8">Multi-pass membrane protein</topology>
    </subcellularLocation>
</comment>
<name>A0A150H913_9MICO</name>
<comment type="similarity">
    <text evidence="2 8">Belongs to the alanine or glycine:cation symporter (AGCS) (TC 2.A.25) family.</text>
</comment>
<dbReference type="GO" id="GO:0005886">
    <property type="term" value="C:plasma membrane"/>
    <property type="evidence" value="ECO:0007669"/>
    <property type="project" value="UniProtKB-SubCell"/>
</dbReference>
<dbReference type="GO" id="GO:0005283">
    <property type="term" value="F:amino acid:sodium symporter activity"/>
    <property type="evidence" value="ECO:0007669"/>
    <property type="project" value="InterPro"/>
</dbReference>